<evidence type="ECO:0000313" key="3">
    <source>
        <dbReference type="Proteomes" id="UP000326565"/>
    </source>
</evidence>
<feature type="compositionally biased region" description="Polar residues" evidence="1">
    <location>
        <begin position="125"/>
        <end position="135"/>
    </location>
</feature>
<dbReference type="Proteomes" id="UP000326565">
    <property type="component" value="Unassembled WGS sequence"/>
</dbReference>
<dbReference type="AlphaFoldDB" id="A0A5N5XGS6"/>
<protein>
    <recommendedName>
        <fullName evidence="4">Serine/threonine-protein kinase ppk6</fullName>
    </recommendedName>
</protein>
<accession>A0A5N5XGS6</accession>
<organism evidence="2 3">
    <name type="scientific">Aspergillus leporis</name>
    <dbReference type="NCBI Taxonomy" id="41062"/>
    <lineage>
        <taxon>Eukaryota</taxon>
        <taxon>Fungi</taxon>
        <taxon>Dikarya</taxon>
        <taxon>Ascomycota</taxon>
        <taxon>Pezizomycotina</taxon>
        <taxon>Eurotiomycetes</taxon>
        <taxon>Eurotiomycetidae</taxon>
        <taxon>Eurotiales</taxon>
        <taxon>Aspergillaceae</taxon>
        <taxon>Aspergillus</taxon>
        <taxon>Aspergillus subgen. Circumdati</taxon>
    </lineage>
</organism>
<evidence type="ECO:0000313" key="2">
    <source>
        <dbReference type="EMBL" id="KAB8078260.1"/>
    </source>
</evidence>
<gene>
    <name evidence="2" type="ORF">BDV29DRAFT_15447</name>
</gene>
<proteinExistence type="predicted"/>
<dbReference type="PANTHER" id="PTHR42084:SF1">
    <property type="entry name" value="SERINE_THREONINE-PROTEIN KINASE PPK6"/>
    <property type="match status" value="1"/>
</dbReference>
<sequence>MSADLFAEFGFGAPAKQSSGTTAQQVAQSSGGISSLNLDLETFGNVTHHSDASTSHTIQPRTFPAQINTSRKSSVSHAPQYANDNNVLFDATLEDPPDDESEDWGEFETADNDPSQVTPAGLVRSQGTASSQIKRTLNESEKLTVTPSTFDLFDSLSIKDKPPQSHSQVPSTLIEDTSSYKNSKVISTTFGIAEEEEPSDEWGDFVDGPPTEPPKSIRSEGPTYRKTPIQSAKAVAKLEERKTSPAFNISKGTVSPDQIRPTNIPPPSVLLELFPQLFDQLRKEATEVRKNIQEKQKFENVASLIFCTLKAAARVVAGRTLRWKRDSILSQSMRIGPARSGKSGGMKLNTVNKNEDIKEQQGVVDVISIWRDRTALFNSVIQASGRRPIPVIPANARAMTATPDQGALKASHACALCGLKREERLPKVDDHVDDSFGEWWTDHWGHTDCRRFWENNITLLNQR</sequence>
<dbReference type="OrthoDB" id="5420391at2759"/>
<dbReference type="PANTHER" id="PTHR42084">
    <property type="entry name" value="YALI0E26631P"/>
    <property type="match status" value="1"/>
</dbReference>
<dbReference type="EMBL" id="ML732160">
    <property type="protein sequence ID" value="KAB8078260.1"/>
    <property type="molecule type" value="Genomic_DNA"/>
</dbReference>
<feature type="region of interest" description="Disordered" evidence="1">
    <location>
        <begin position="196"/>
        <end position="224"/>
    </location>
</feature>
<feature type="compositionally biased region" description="Polar residues" evidence="1">
    <location>
        <begin position="16"/>
        <end position="31"/>
    </location>
</feature>
<name>A0A5N5XGS6_9EURO</name>
<feature type="compositionally biased region" description="Acidic residues" evidence="1">
    <location>
        <begin position="92"/>
        <end position="111"/>
    </location>
</feature>
<evidence type="ECO:0000256" key="1">
    <source>
        <dbReference type="SAM" id="MobiDB-lite"/>
    </source>
</evidence>
<reference evidence="2 3" key="1">
    <citation type="submission" date="2019-04" db="EMBL/GenBank/DDBJ databases">
        <title>Friends and foes A comparative genomics study of 23 Aspergillus species from section Flavi.</title>
        <authorList>
            <consortium name="DOE Joint Genome Institute"/>
            <person name="Kjaerbolling I."/>
            <person name="Vesth T."/>
            <person name="Frisvad J.C."/>
            <person name="Nybo J.L."/>
            <person name="Theobald S."/>
            <person name="Kildgaard S."/>
            <person name="Isbrandt T."/>
            <person name="Kuo A."/>
            <person name="Sato A."/>
            <person name="Lyhne E.K."/>
            <person name="Kogle M.E."/>
            <person name="Wiebenga A."/>
            <person name="Kun R.S."/>
            <person name="Lubbers R.J."/>
            <person name="Makela M.R."/>
            <person name="Barry K."/>
            <person name="Chovatia M."/>
            <person name="Clum A."/>
            <person name="Daum C."/>
            <person name="Haridas S."/>
            <person name="He G."/>
            <person name="LaButti K."/>
            <person name="Lipzen A."/>
            <person name="Mondo S."/>
            <person name="Riley R."/>
            <person name="Salamov A."/>
            <person name="Simmons B.A."/>
            <person name="Magnuson J.K."/>
            <person name="Henrissat B."/>
            <person name="Mortensen U.H."/>
            <person name="Larsen T.O."/>
            <person name="Devries R.P."/>
            <person name="Grigoriev I.V."/>
            <person name="Machida M."/>
            <person name="Baker S.E."/>
            <person name="Andersen M.R."/>
        </authorList>
    </citation>
    <scope>NUCLEOTIDE SEQUENCE [LARGE SCALE GENOMIC DNA]</scope>
    <source>
        <strain evidence="2 3">CBS 151.66</strain>
    </source>
</reference>
<keyword evidence="3" id="KW-1185">Reference proteome</keyword>
<feature type="region of interest" description="Disordered" evidence="1">
    <location>
        <begin position="90"/>
        <end position="135"/>
    </location>
</feature>
<evidence type="ECO:0008006" key="4">
    <source>
        <dbReference type="Google" id="ProtNLM"/>
    </source>
</evidence>
<feature type="region of interest" description="Disordered" evidence="1">
    <location>
        <begin position="12"/>
        <end position="31"/>
    </location>
</feature>